<evidence type="ECO:0000256" key="4">
    <source>
        <dbReference type="ARBA" id="ARBA00022490"/>
    </source>
</evidence>
<dbReference type="PANTHER" id="PTHR17490">
    <property type="entry name" value="SUA5"/>
    <property type="match status" value="1"/>
</dbReference>
<evidence type="ECO:0000313" key="13">
    <source>
        <dbReference type="EMBL" id="KAA6301989.1"/>
    </source>
</evidence>
<dbReference type="GO" id="GO:0008033">
    <property type="term" value="P:tRNA processing"/>
    <property type="evidence" value="ECO:0007669"/>
    <property type="project" value="UniProtKB-KW"/>
</dbReference>
<dbReference type="InterPro" id="IPR050156">
    <property type="entry name" value="TC-AMP_synthase_SUA5"/>
</dbReference>
<evidence type="ECO:0000256" key="5">
    <source>
        <dbReference type="ARBA" id="ARBA00022679"/>
    </source>
</evidence>
<dbReference type="Pfam" id="PF01300">
    <property type="entry name" value="Sua5_yciO_yrdC"/>
    <property type="match status" value="1"/>
</dbReference>
<sequence>MEEELKKACQILKEGGVILYPTDTIWGIGCDATNEAAVRRIYEIKQRTDSKSILVLLDSTAKLDYYVDEAPDIALDIIELSEKPLTIIYSGAKNVASNLIASDGSLGIRITKEPFSRQLCQRLRHPLVSTSANISGQPAPANFSEISDEIIRSVDYVVNFRKDDNQKTIPSSIIQLGKGGLVKIIRE</sequence>
<dbReference type="GO" id="GO:0005737">
    <property type="term" value="C:cytoplasm"/>
    <property type="evidence" value="ECO:0007669"/>
    <property type="project" value="UniProtKB-SubCell"/>
</dbReference>
<evidence type="ECO:0000256" key="1">
    <source>
        <dbReference type="ARBA" id="ARBA00004496"/>
    </source>
</evidence>
<evidence type="ECO:0000256" key="3">
    <source>
        <dbReference type="ARBA" id="ARBA00012584"/>
    </source>
</evidence>
<keyword evidence="8" id="KW-0547">Nucleotide-binding</keyword>
<dbReference type="InterPro" id="IPR006070">
    <property type="entry name" value="Sua5-like_dom"/>
</dbReference>
<accession>A0A5M8P0N5</accession>
<reference evidence="13 14" key="1">
    <citation type="submission" date="2019-03" db="EMBL/GenBank/DDBJ databases">
        <title>Single cell metagenomics reveals metabolic interactions within the superorganism composed of flagellate Streblomastix strix and complex community of Bacteroidetes bacteria on its surface.</title>
        <authorList>
            <person name="Treitli S.C."/>
            <person name="Kolisko M."/>
            <person name="Husnik F."/>
            <person name="Keeling P."/>
            <person name="Hampl V."/>
        </authorList>
    </citation>
    <scope>NUCLEOTIDE SEQUENCE [LARGE SCALE GENOMIC DNA]</scope>
    <source>
        <strain evidence="13">St1</strain>
    </source>
</reference>
<dbReference type="Gene3D" id="3.90.870.10">
    <property type="entry name" value="DHBP synthase"/>
    <property type="match status" value="1"/>
</dbReference>
<dbReference type="GO" id="GO:0006450">
    <property type="term" value="P:regulation of translational fidelity"/>
    <property type="evidence" value="ECO:0007669"/>
    <property type="project" value="TreeGrafter"/>
</dbReference>
<evidence type="ECO:0000256" key="8">
    <source>
        <dbReference type="ARBA" id="ARBA00022741"/>
    </source>
</evidence>
<dbReference type="GO" id="GO:0061710">
    <property type="term" value="F:L-threonylcarbamoyladenylate synthase"/>
    <property type="evidence" value="ECO:0007669"/>
    <property type="project" value="UniProtKB-EC"/>
</dbReference>
<dbReference type="EC" id="2.7.7.87" evidence="3"/>
<evidence type="ECO:0000259" key="12">
    <source>
        <dbReference type="PROSITE" id="PS51163"/>
    </source>
</evidence>
<dbReference type="EMBL" id="SNRX01000011">
    <property type="protein sequence ID" value="KAA6301989.1"/>
    <property type="molecule type" value="Genomic_DNA"/>
</dbReference>
<gene>
    <name evidence="13" type="ORF">EZS26_001805</name>
</gene>
<comment type="subcellular location">
    <subcellularLocation>
        <location evidence="1">Cytoplasm</location>
    </subcellularLocation>
</comment>
<evidence type="ECO:0000256" key="7">
    <source>
        <dbReference type="ARBA" id="ARBA00022695"/>
    </source>
</evidence>
<protein>
    <recommendedName>
        <fullName evidence="10">L-threonylcarbamoyladenylate synthase</fullName>
        <ecNumber evidence="3">2.7.7.87</ecNumber>
    </recommendedName>
    <alternativeName>
        <fullName evidence="10">L-threonylcarbamoyladenylate synthase</fullName>
    </alternativeName>
</protein>
<dbReference type="PROSITE" id="PS51163">
    <property type="entry name" value="YRDC"/>
    <property type="match status" value="1"/>
</dbReference>
<dbReference type="GO" id="GO:0003725">
    <property type="term" value="F:double-stranded RNA binding"/>
    <property type="evidence" value="ECO:0007669"/>
    <property type="project" value="InterPro"/>
</dbReference>
<feature type="domain" description="YrdC-like" evidence="12">
    <location>
        <begin position="2"/>
        <end position="187"/>
    </location>
</feature>
<name>A0A5M8P0N5_9BACT</name>
<keyword evidence="4" id="KW-0963">Cytoplasm</keyword>
<dbReference type="SUPFAM" id="SSF55821">
    <property type="entry name" value="YrdC/RibB"/>
    <property type="match status" value="1"/>
</dbReference>
<evidence type="ECO:0000256" key="9">
    <source>
        <dbReference type="ARBA" id="ARBA00022840"/>
    </source>
</evidence>
<evidence type="ECO:0000313" key="14">
    <source>
        <dbReference type="Proteomes" id="UP000324575"/>
    </source>
</evidence>
<dbReference type="AlphaFoldDB" id="A0A5M8P0N5"/>
<keyword evidence="5 13" id="KW-0808">Transferase</keyword>
<keyword evidence="9" id="KW-0067">ATP-binding</keyword>
<keyword evidence="6" id="KW-0819">tRNA processing</keyword>
<dbReference type="GO" id="GO:0005524">
    <property type="term" value="F:ATP binding"/>
    <property type="evidence" value="ECO:0007669"/>
    <property type="project" value="UniProtKB-KW"/>
</dbReference>
<dbReference type="PANTHER" id="PTHR17490:SF16">
    <property type="entry name" value="THREONYLCARBAMOYL-AMP SYNTHASE"/>
    <property type="match status" value="1"/>
</dbReference>
<keyword evidence="7 13" id="KW-0548">Nucleotidyltransferase</keyword>
<evidence type="ECO:0000256" key="2">
    <source>
        <dbReference type="ARBA" id="ARBA00007663"/>
    </source>
</evidence>
<comment type="catalytic activity">
    <reaction evidence="11">
        <text>L-threonine + hydrogencarbonate + ATP = L-threonylcarbamoyladenylate + diphosphate + H2O</text>
        <dbReference type="Rhea" id="RHEA:36407"/>
        <dbReference type="ChEBI" id="CHEBI:15377"/>
        <dbReference type="ChEBI" id="CHEBI:17544"/>
        <dbReference type="ChEBI" id="CHEBI:30616"/>
        <dbReference type="ChEBI" id="CHEBI:33019"/>
        <dbReference type="ChEBI" id="CHEBI:57926"/>
        <dbReference type="ChEBI" id="CHEBI:73682"/>
        <dbReference type="EC" id="2.7.7.87"/>
    </reaction>
</comment>
<dbReference type="GO" id="GO:0000049">
    <property type="term" value="F:tRNA binding"/>
    <property type="evidence" value="ECO:0007669"/>
    <property type="project" value="TreeGrafter"/>
</dbReference>
<evidence type="ECO:0000256" key="11">
    <source>
        <dbReference type="ARBA" id="ARBA00048366"/>
    </source>
</evidence>
<dbReference type="InterPro" id="IPR017945">
    <property type="entry name" value="DHBP_synth_RibB-like_a/b_dom"/>
</dbReference>
<proteinExistence type="inferred from homology"/>
<comment type="similarity">
    <text evidence="2">Belongs to the SUA5 family.</text>
</comment>
<organism evidence="13 14">
    <name type="scientific">Candidatus Ordinivivax streblomastigis</name>
    <dbReference type="NCBI Taxonomy" id="2540710"/>
    <lineage>
        <taxon>Bacteria</taxon>
        <taxon>Pseudomonadati</taxon>
        <taxon>Bacteroidota</taxon>
        <taxon>Bacteroidia</taxon>
        <taxon>Bacteroidales</taxon>
        <taxon>Candidatus Ordinivivax</taxon>
    </lineage>
</organism>
<dbReference type="Proteomes" id="UP000324575">
    <property type="component" value="Unassembled WGS sequence"/>
</dbReference>
<evidence type="ECO:0000256" key="10">
    <source>
        <dbReference type="ARBA" id="ARBA00029774"/>
    </source>
</evidence>
<comment type="caution">
    <text evidence="13">The sequence shown here is derived from an EMBL/GenBank/DDBJ whole genome shotgun (WGS) entry which is preliminary data.</text>
</comment>
<dbReference type="NCBIfam" id="TIGR00057">
    <property type="entry name" value="L-threonylcarbamoyladenylate synthase"/>
    <property type="match status" value="1"/>
</dbReference>
<evidence type="ECO:0000256" key="6">
    <source>
        <dbReference type="ARBA" id="ARBA00022694"/>
    </source>
</evidence>